<gene>
    <name evidence="1" type="ORF">MRB53_009702</name>
</gene>
<dbReference type="Proteomes" id="UP001234297">
    <property type="component" value="Chromosome 3"/>
</dbReference>
<organism evidence="1 2">
    <name type="scientific">Persea americana</name>
    <name type="common">Avocado</name>
    <dbReference type="NCBI Taxonomy" id="3435"/>
    <lineage>
        <taxon>Eukaryota</taxon>
        <taxon>Viridiplantae</taxon>
        <taxon>Streptophyta</taxon>
        <taxon>Embryophyta</taxon>
        <taxon>Tracheophyta</taxon>
        <taxon>Spermatophyta</taxon>
        <taxon>Magnoliopsida</taxon>
        <taxon>Magnoliidae</taxon>
        <taxon>Laurales</taxon>
        <taxon>Lauraceae</taxon>
        <taxon>Persea</taxon>
    </lineage>
</organism>
<name>A0ACC2LQ36_PERAE</name>
<dbReference type="EMBL" id="CM056811">
    <property type="protein sequence ID" value="KAJ8635435.1"/>
    <property type="molecule type" value="Genomic_DNA"/>
</dbReference>
<evidence type="ECO:0000313" key="1">
    <source>
        <dbReference type="EMBL" id="KAJ8635435.1"/>
    </source>
</evidence>
<keyword evidence="2" id="KW-1185">Reference proteome</keyword>
<accession>A0ACC2LQ36</accession>
<sequence>MAYSGASSSSSLGPPHLRLDSEQPQPSPLASSPPRDFIRIGIIFVRWAVNVTDIGLVTFVRDPLNPSDPNAIKALSPRARLIATIISFPSH</sequence>
<reference evidence="1 2" key="1">
    <citation type="journal article" date="2022" name="Hortic Res">
        <title>A haplotype resolved chromosomal level avocado genome allows analysis of novel avocado genes.</title>
        <authorList>
            <person name="Nath O."/>
            <person name="Fletcher S.J."/>
            <person name="Hayward A."/>
            <person name="Shaw L.M."/>
            <person name="Masouleh A.K."/>
            <person name="Furtado A."/>
            <person name="Henry R.J."/>
            <person name="Mitter N."/>
        </authorList>
    </citation>
    <scope>NUCLEOTIDE SEQUENCE [LARGE SCALE GENOMIC DNA]</scope>
    <source>
        <strain evidence="2">cv. Hass</strain>
    </source>
</reference>
<protein>
    <submittedName>
        <fullName evidence="1">Uncharacterized protein</fullName>
    </submittedName>
</protein>
<evidence type="ECO:0000313" key="2">
    <source>
        <dbReference type="Proteomes" id="UP001234297"/>
    </source>
</evidence>
<comment type="caution">
    <text evidence="1">The sequence shown here is derived from an EMBL/GenBank/DDBJ whole genome shotgun (WGS) entry which is preliminary data.</text>
</comment>
<proteinExistence type="predicted"/>